<dbReference type="InterPro" id="IPR036872">
    <property type="entry name" value="CH_dom_sf"/>
</dbReference>
<sequence>MATRHRGRDCCERSPEPRPRAGPRGPWAEEEAASPPVLSLSHFCRSPFLCFGDVRLEASRTLPLGNPNEEATAVRLSRGPAAECGFTVWPSAFVLQPKEKIVISITWTPLKGGRVREIMTFLVNDVLKHQAILLGNAEEPKKKKRSLWDTINKKKVSASSGHNQKISNIQNVNKTFNVSSKFDRVRSPLQACENLATNESCSPTENNSLILEENKIPISPISPTFQECHGETCLPVSVHQSTNYTSLPASENGEVLKVEGANIVNDFHFNETVITETSFDSINNLSGQIEENSKLTLTPNYSSTLNITQSQGNFLSPDSFVNNSRAANNERELVMCLSPGMCVKGNSRPVILESKSVCEIYRTILSPDSFINDNYGLNQDLESESINPILSPNQFLKDNMAYICVSQQTCKLSPLSNVNSQASQPSQDERKNEVLPCIPECQGSKSPKATFEESKALEMKSNCYTFKKRNQPKFSAVQDISSHSHDKPLKRRPILSATVTKRKPTCARENQTEADKPKAKRCLSVVVGECEKETDDHKEKGDFHSFLPARDLILSRPKSCKNVITPPSKVALVARKRKSEGNTEDANLKVTVTEYTEVQEIKRIHFSPVESKTSTVKNTKKVITSTSKRISNREKLKLKKKTESLGHRTPNLKKTKKTKPIVPVAQSNLTFIKPLKTGIPRHPMPFAAKNIFYDERWKEKQEQGFTWWLNFILTPDDFTVKTNISEVNASTLLLGLESQHKISVPRAPTKDEVSLRAYTARCSLNRLRRAACRLFTSEKMVKAMKKLEIEIEARRLIVRKDRHLWKDVGERQKVLNWLLSYNPLWLRIGLETIYGELIPLEDNSDVTGLAMFILNRLLWNPDIAAEYRHPTVPHLYGDGHEEALSKFTLKKLLLLVCFLDYAKISRLIDHDPCLFCKDAEFKASKEILLAFSRNFLGGEGDLSRHLSFLGLPVNHVQTPFDEFDFAVTNLAVDLQCGVRLVRTMELLTRNWNLSKKLRIPAISRLQKMHNVDIVLEVLKSRGIQLNDEHGNTILSKDIVDRHKEKTLALLWKIVLAFQVDISLNLDQLKEEIDFLKHTQSMKRTMSALSCHSDAVISKKKDKRHSSHFEQYSESVKLLMDWVNAVCDFYNKKVENFTVSFSDGRVLCYLIHHYHPCYMRFAAICQRTTQTVECTQTGSVVLNSSSESDESSLDLSLKALDQENTSELYKELLENEKKNFQLVRSAARDLGGIPAMIHHSDMSNTIPDEKVVITYLSFLCARLLDLRKETRAARLIQTTWRKYKLKKDLKRHQKRDKAARIIQSAVINFLTKRRFKKEVNAALVIQKYWRRLLAKRKLLMLKKEKLEKVQNKSASVIQTAWRRHKARKYLREVKAACKIQAWYRCWKARKEYLAVLRAVRTIQGCFCTKLQRRRFLNVRASTIIIQRKWRAVLSGRTAHEQFLMTKRYQAACLIQANFRGYKGRQVFLQQKSAALTIQRYIRARKTGKCERIKYVELKKSTVVLQALVRGWLVRKRILEQRAKIRLLHFTAAAFYHLSALRIQRAYRLHRALKNADDKQVNSAIRIQRWFRARLQHKRFLQKHRFMKIQNEAQERMSQQNRAASVIQKAVRRFLLRKKQEKLDNRVTKIQALWRGYSWRKKNDCTKIKAIRQRLQCVNREIREENKLYHRTALALHYLLTYKYLSAILEALKHLEVVTGLSSLCCENMAQSGAISKIFVLIRSCNRSVPCMEVIGYAVQVLLNVAKYEKTTSAVYDVENCVDTLLELLQMYQEKPGDKVADKSRSIFTKTCCLLAVLLKRTNRASDVRSRSKVVDRIYSLYKLTAHKHKVNTERILCKRKKKSSMSISFIPETPVRTRMVSRLKPDWVLRRDNLEEIMNPLKAIQMVMDTLGIPY</sequence>
<dbReference type="SMART" id="SM00033">
    <property type="entry name" value="CH"/>
    <property type="match status" value="2"/>
</dbReference>
<name>A0A8C6AXJ6_MONMO</name>
<evidence type="ECO:0000259" key="13">
    <source>
        <dbReference type="PROSITE" id="PS50021"/>
    </source>
</evidence>
<dbReference type="InterPro" id="IPR001715">
    <property type="entry name" value="CH_dom"/>
</dbReference>
<dbReference type="PANTHER" id="PTHR22706">
    <property type="entry name" value="ASSEMBLY FACTOR FOR SPINDLE MICROTUBULES"/>
    <property type="match status" value="1"/>
</dbReference>
<dbReference type="Proteomes" id="UP000694561">
    <property type="component" value="Unplaced"/>
</dbReference>
<dbReference type="GO" id="GO:0005516">
    <property type="term" value="F:calmodulin binding"/>
    <property type="evidence" value="ECO:0007669"/>
    <property type="project" value="UniProtKB-KW"/>
</dbReference>
<dbReference type="CDD" id="cd21223">
    <property type="entry name" value="CH_ASPM_rpt1"/>
    <property type="match status" value="1"/>
</dbReference>
<feature type="region of interest" description="Disordered" evidence="12">
    <location>
        <begin position="1"/>
        <end position="30"/>
    </location>
</feature>
<evidence type="ECO:0000256" key="10">
    <source>
        <dbReference type="ARBA" id="ARBA00023242"/>
    </source>
</evidence>
<comment type="subcellular location">
    <subcellularLocation>
        <location evidence="2">Cytoplasm</location>
    </subcellularLocation>
    <subcellularLocation>
        <location evidence="1">Nucleus</location>
    </subcellularLocation>
</comment>
<evidence type="ECO:0000256" key="1">
    <source>
        <dbReference type="ARBA" id="ARBA00004123"/>
    </source>
</evidence>
<dbReference type="Gene3D" id="1.10.418.10">
    <property type="entry name" value="Calponin-like domain"/>
    <property type="match status" value="2"/>
</dbReference>
<keyword evidence="15" id="KW-1185">Reference proteome</keyword>
<dbReference type="InterPro" id="IPR000048">
    <property type="entry name" value="IQ_motif_EF-hand-BS"/>
</dbReference>
<evidence type="ECO:0000256" key="4">
    <source>
        <dbReference type="ARBA" id="ARBA00022553"/>
    </source>
</evidence>
<dbReference type="GO" id="GO:0051301">
    <property type="term" value="P:cell division"/>
    <property type="evidence" value="ECO:0007669"/>
    <property type="project" value="UniProtKB-KW"/>
</dbReference>
<dbReference type="Ensembl" id="ENSMMNT00015008729.1">
    <property type="protein sequence ID" value="ENSMMNP00015007992.1"/>
    <property type="gene ID" value="ENSMMNG00015005872.1"/>
</dbReference>
<dbReference type="FunFam" id="1.20.5.190:FF:000016">
    <property type="entry name" value="Abnormal spindle-like microcephaly-associated protein homolog"/>
    <property type="match status" value="1"/>
</dbReference>
<gene>
    <name evidence="14" type="primary">ASPM</name>
</gene>
<dbReference type="InterPro" id="IPR051185">
    <property type="entry name" value="ASPM"/>
</dbReference>
<keyword evidence="11" id="KW-0131">Cell cycle</keyword>
<dbReference type="Gene3D" id="1.20.5.190">
    <property type="match status" value="5"/>
</dbReference>
<evidence type="ECO:0000256" key="11">
    <source>
        <dbReference type="ARBA" id="ARBA00023306"/>
    </source>
</evidence>
<dbReference type="FunFam" id="2.60.40.10:FF:001429">
    <property type="entry name" value="Abnormal spindle-like microcephaly-associated protein homolog"/>
    <property type="match status" value="1"/>
</dbReference>
<proteinExistence type="predicted"/>
<dbReference type="SMART" id="SM00015">
    <property type="entry name" value="IQ"/>
    <property type="match status" value="12"/>
</dbReference>
<evidence type="ECO:0000256" key="9">
    <source>
        <dbReference type="ARBA" id="ARBA00023054"/>
    </source>
</evidence>
<keyword evidence="8" id="KW-0112">Calmodulin-binding</keyword>
<dbReference type="GO" id="GO:0000278">
    <property type="term" value="P:mitotic cell cycle"/>
    <property type="evidence" value="ECO:0007669"/>
    <property type="project" value="TreeGrafter"/>
</dbReference>
<dbReference type="GeneTree" id="ENSGT00560000077332"/>
<dbReference type="GO" id="GO:0005634">
    <property type="term" value="C:nucleus"/>
    <property type="evidence" value="ECO:0007669"/>
    <property type="project" value="UniProtKB-SubCell"/>
</dbReference>
<evidence type="ECO:0000256" key="5">
    <source>
        <dbReference type="ARBA" id="ARBA00022618"/>
    </source>
</evidence>
<keyword evidence="6" id="KW-0677">Repeat</keyword>
<keyword evidence="10" id="KW-0539">Nucleus</keyword>
<dbReference type="Pfam" id="PF00307">
    <property type="entry name" value="CH"/>
    <property type="match status" value="1"/>
</dbReference>
<dbReference type="Pfam" id="PF00612">
    <property type="entry name" value="IQ"/>
    <property type="match status" value="8"/>
</dbReference>
<protein>
    <submittedName>
        <fullName evidence="14">Assembly factor for spindle microtubules</fullName>
    </submittedName>
</protein>
<feature type="compositionally biased region" description="Basic and acidic residues" evidence="12">
    <location>
        <begin position="8"/>
        <end position="19"/>
    </location>
</feature>
<reference evidence="14" key="1">
    <citation type="submission" date="2025-08" db="UniProtKB">
        <authorList>
            <consortium name="Ensembl"/>
        </authorList>
    </citation>
    <scope>IDENTIFICATION</scope>
</reference>
<reference evidence="14" key="2">
    <citation type="submission" date="2025-09" db="UniProtKB">
        <authorList>
            <consortium name="Ensembl"/>
        </authorList>
    </citation>
    <scope>IDENTIFICATION</scope>
</reference>
<dbReference type="InterPro" id="IPR027417">
    <property type="entry name" value="P-loop_NTPase"/>
</dbReference>
<dbReference type="GO" id="GO:0005737">
    <property type="term" value="C:cytoplasm"/>
    <property type="evidence" value="ECO:0007669"/>
    <property type="project" value="UniProtKB-SubCell"/>
</dbReference>
<evidence type="ECO:0000256" key="6">
    <source>
        <dbReference type="ARBA" id="ARBA00022737"/>
    </source>
</evidence>
<dbReference type="InterPro" id="IPR016024">
    <property type="entry name" value="ARM-type_fold"/>
</dbReference>
<keyword evidence="5" id="KW-0132">Cell division</keyword>
<dbReference type="PROSITE" id="PS50096">
    <property type="entry name" value="IQ"/>
    <property type="match status" value="9"/>
</dbReference>
<evidence type="ECO:0000256" key="12">
    <source>
        <dbReference type="SAM" id="MobiDB-lite"/>
    </source>
</evidence>
<dbReference type="PANTHER" id="PTHR22706:SF1">
    <property type="entry name" value="ASSEMBLY FACTOR FOR SPINDLE MICROTUBULES"/>
    <property type="match status" value="1"/>
</dbReference>
<dbReference type="GO" id="GO:0000922">
    <property type="term" value="C:spindle pole"/>
    <property type="evidence" value="ECO:0007669"/>
    <property type="project" value="TreeGrafter"/>
</dbReference>
<evidence type="ECO:0000256" key="7">
    <source>
        <dbReference type="ARBA" id="ARBA00022776"/>
    </source>
</evidence>
<feature type="domain" description="Calponin-homology (CH)" evidence="13">
    <location>
        <begin position="1112"/>
        <end position="1263"/>
    </location>
</feature>
<feature type="domain" description="Calponin-homology (CH)" evidence="13">
    <location>
        <begin position="922"/>
        <end position="1058"/>
    </location>
</feature>
<dbReference type="SUPFAM" id="SSF52540">
    <property type="entry name" value="P-loop containing nucleoside triphosphate hydrolases"/>
    <property type="match status" value="2"/>
</dbReference>
<dbReference type="Pfam" id="PF15780">
    <property type="entry name" value="ASH"/>
    <property type="match status" value="1"/>
</dbReference>
<dbReference type="SUPFAM" id="SSF47576">
    <property type="entry name" value="Calponin-homology domain, CH-domain"/>
    <property type="match status" value="1"/>
</dbReference>
<evidence type="ECO:0000256" key="2">
    <source>
        <dbReference type="ARBA" id="ARBA00004496"/>
    </source>
</evidence>
<keyword evidence="9" id="KW-0175">Coiled coil</keyword>
<dbReference type="CDD" id="cd21224">
    <property type="entry name" value="CH_ASPM_rpt2"/>
    <property type="match status" value="1"/>
</dbReference>
<dbReference type="CDD" id="cd23767">
    <property type="entry name" value="IQCD"/>
    <property type="match status" value="2"/>
</dbReference>
<keyword evidence="4" id="KW-0597">Phosphoprotein</keyword>
<dbReference type="InterPro" id="IPR031549">
    <property type="entry name" value="ASH"/>
</dbReference>
<dbReference type="PROSITE" id="PS50021">
    <property type="entry name" value="CH"/>
    <property type="match status" value="2"/>
</dbReference>
<organism evidence="14 15">
    <name type="scientific">Monodon monoceros</name>
    <name type="common">Narwhal</name>
    <name type="synonym">Ceratodon monodon</name>
    <dbReference type="NCBI Taxonomy" id="40151"/>
    <lineage>
        <taxon>Eukaryota</taxon>
        <taxon>Metazoa</taxon>
        <taxon>Chordata</taxon>
        <taxon>Craniata</taxon>
        <taxon>Vertebrata</taxon>
        <taxon>Euteleostomi</taxon>
        <taxon>Mammalia</taxon>
        <taxon>Eutheria</taxon>
        <taxon>Laurasiatheria</taxon>
        <taxon>Artiodactyla</taxon>
        <taxon>Whippomorpha</taxon>
        <taxon>Cetacea</taxon>
        <taxon>Odontoceti</taxon>
        <taxon>Monodontidae</taxon>
        <taxon>Monodon</taxon>
    </lineage>
</organism>
<evidence type="ECO:0000313" key="15">
    <source>
        <dbReference type="Proteomes" id="UP000694561"/>
    </source>
</evidence>
<dbReference type="GO" id="GO:0007051">
    <property type="term" value="P:spindle organization"/>
    <property type="evidence" value="ECO:0007669"/>
    <property type="project" value="UniProtKB-ARBA"/>
</dbReference>
<dbReference type="GO" id="GO:0051295">
    <property type="term" value="P:establishment of meiotic spindle localization"/>
    <property type="evidence" value="ECO:0007669"/>
    <property type="project" value="TreeGrafter"/>
</dbReference>
<evidence type="ECO:0000256" key="8">
    <source>
        <dbReference type="ARBA" id="ARBA00022860"/>
    </source>
</evidence>
<dbReference type="FunFam" id="1.10.418.10:FF:000051">
    <property type="entry name" value="Abnormal spindle-like microcephaly-associated protein homolog"/>
    <property type="match status" value="1"/>
</dbReference>
<evidence type="ECO:0000256" key="3">
    <source>
        <dbReference type="ARBA" id="ARBA00022490"/>
    </source>
</evidence>
<evidence type="ECO:0000313" key="14">
    <source>
        <dbReference type="Ensembl" id="ENSMMNP00015007992.1"/>
    </source>
</evidence>
<dbReference type="SUPFAM" id="SSF48371">
    <property type="entry name" value="ARM repeat"/>
    <property type="match status" value="1"/>
</dbReference>
<accession>A0A8C6AXJ6</accession>
<keyword evidence="7" id="KW-0498">Mitosis</keyword>
<keyword evidence="3" id="KW-0963">Cytoplasm</keyword>